<proteinExistence type="predicted"/>
<dbReference type="EMBL" id="MCBR01006206">
    <property type="protein sequence ID" value="RKF77642.1"/>
    <property type="molecule type" value="Genomic_DNA"/>
</dbReference>
<name>A0A420ISY1_9PEZI</name>
<organism evidence="1 2">
    <name type="scientific">Golovinomyces cichoracearum</name>
    <dbReference type="NCBI Taxonomy" id="62708"/>
    <lineage>
        <taxon>Eukaryota</taxon>
        <taxon>Fungi</taxon>
        <taxon>Dikarya</taxon>
        <taxon>Ascomycota</taxon>
        <taxon>Pezizomycotina</taxon>
        <taxon>Leotiomycetes</taxon>
        <taxon>Erysiphales</taxon>
        <taxon>Erysiphaceae</taxon>
        <taxon>Golovinomyces</taxon>
    </lineage>
</organism>
<protein>
    <submittedName>
        <fullName evidence="1">Uncharacterized protein</fullName>
    </submittedName>
</protein>
<accession>A0A420ISY1</accession>
<evidence type="ECO:0000313" key="2">
    <source>
        <dbReference type="Proteomes" id="UP000285405"/>
    </source>
</evidence>
<dbReference type="Proteomes" id="UP000285405">
    <property type="component" value="Unassembled WGS sequence"/>
</dbReference>
<evidence type="ECO:0000313" key="1">
    <source>
        <dbReference type="EMBL" id="RKF77642.1"/>
    </source>
</evidence>
<sequence length="83" mass="9544">MIPIQDLIHVLTTISIIVTPMSYRQFLLRNHEALIYLSQAQLRHLLIANHGDFIKGKISQSTSIYLRSRIDKASRPVETKTKT</sequence>
<reference evidence="1 2" key="1">
    <citation type="journal article" date="2018" name="BMC Genomics">
        <title>Comparative genome analyses reveal sequence features reflecting distinct modes of host-adaptation between dicot and monocot powdery mildew.</title>
        <authorList>
            <person name="Wu Y."/>
            <person name="Ma X."/>
            <person name="Pan Z."/>
            <person name="Kale S.D."/>
            <person name="Song Y."/>
            <person name="King H."/>
            <person name="Zhang Q."/>
            <person name="Presley C."/>
            <person name="Deng X."/>
            <person name="Wei C.I."/>
            <person name="Xiao S."/>
        </authorList>
    </citation>
    <scope>NUCLEOTIDE SEQUENCE [LARGE SCALE GENOMIC DNA]</scope>
    <source>
        <strain evidence="1">UCSC1</strain>
    </source>
</reference>
<gene>
    <name evidence="1" type="ORF">GcC1_062010</name>
</gene>
<dbReference type="AlphaFoldDB" id="A0A420ISY1"/>
<comment type="caution">
    <text evidence="1">The sequence shown here is derived from an EMBL/GenBank/DDBJ whole genome shotgun (WGS) entry which is preliminary data.</text>
</comment>